<reference evidence="2" key="2">
    <citation type="submission" date="2015-01" db="EMBL/GenBank/DDBJ databases">
        <title>Evolutionary Origins and Diversification of the Mycorrhizal Mutualists.</title>
        <authorList>
            <consortium name="DOE Joint Genome Institute"/>
            <consortium name="Mycorrhizal Genomics Consortium"/>
            <person name="Kohler A."/>
            <person name="Kuo A."/>
            <person name="Nagy L.G."/>
            <person name="Floudas D."/>
            <person name="Copeland A."/>
            <person name="Barry K.W."/>
            <person name="Cichocki N."/>
            <person name="Veneault-Fourrey C."/>
            <person name="LaButti K."/>
            <person name="Lindquist E.A."/>
            <person name="Lipzen A."/>
            <person name="Lundell T."/>
            <person name="Morin E."/>
            <person name="Murat C."/>
            <person name="Riley R."/>
            <person name="Ohm R."/>
            <person name="Sun H."/>
            <person name="Tunlid A."/>
            <person name="Henrissat B."/>
            <person name="Grigoriev I.V."/>
            <person name="Hibbett D.S."/>
            <person name="Martin F."/>
        </authorList>
    </citation>
    <scope>NUCLEOTIDE SEQUENCE [LARGE SCALE GENOMIC DNA]</scope>
    <source>
        <strain evidence="2">LaAM-08-1</strain>
    </source>
</reference>
<dbReference type="EMBL" id="KN838565">
    <property type="protein sequence ID" value="KIK04864.1"/>
    <property type="molecule type" value="Genomic_DNA"/>
</dbReference>
<proteinExistence type="predicted"/>
<sequence>MAGVMCRAIVPIRPGIEGMDGRLKQSSVRRYELPLKALQDERWYLPTQVPKSHLTKTNPAALPQRSWVHATTECIAPVDVHGTL</sequence>
<dbReference type="Proteomes" id="UP000054477">
    <property type="component" value="Unassembled WGS sequence"/>
</dbReference>
<accession>A0A0C9XT02</accession>
<dbReference type="AlphaFoldDB" id="A0A0C9XT02"/>
<keyword evidence="2" id="KW-1185">Reference proteome</keyword>
<name>A0A0C9XT02_9AGAR</name>
<gene>
    <name evidence="1" type="ORF">K443DRAFT_4224</name>
</gene>
<evidence type="ECO:0000313" key="1">
    <source>
        <dbReference type="EMBL" id="KIK04864.1"/>
    </source>
</evidence>
<reference evidence="1 2" key="1">
    <citation type="submission" date="2014-04" db="EMBL/GenBank/DDBJ databases">
        <authorList>
            <consortium name="DOE Joint Genome Institute"/>
            <person name="Kuo A."/>
            <person name="Kohler A."/>
            <person name="Nagy L.G."/>
            <person name="Floudas D."/>
            <person name="Copeland A."/>
            <person name="Barry K.W."/>
            <person name="Cichocki N."/>
            <person name="Veneault-Fourrey C."/>
            <person name="LaButti K."/>
            <person name="Lindquist E.A."/>
            <person name="Lipzen A."/>
            <person name="Lundell T."/>
            <person name="Morin E."/>
            <person name="Murat C."/>
            <person name="Sun H."/>
            <person name="Tunlid A."/>
            <person name="Henrissat B."/>
            <person name="Grigoriev I.V."/>
            <person name="Hibbett D.S."/>
            <person name="Martin F."/>
            <person name="Nordberg H.P."/>
            <person name="Cantor M.N."/>
            <person name="Hua S.X."/>
        </authorList>
    </citation>
    <scope>NUCLEOTIDE SEQUENCE [LARGE SCALE GENOMIC DNA]</scope>
    <source>
        <strain evidence="1 2">LaAM-08-1</strain>
    </source>
</reference>
<evidence type="ECO:0000313" key="2">
    <source>
        <dbReference type="Proteomes" id="UP000054477"/>
    </source>
</evidence>
<dbReference type="HOGENOM" id="CLU_2527812_0_0_1"/>
<organism evidence="1 2">
    <name type="scientific">Laccaria amethystina LaAM-08-1</name>
    <dbReference type="NCBI Taxonomy" id="1095629"/>
    <lineage>
        <taxon>Eukaryota</taxon>
        <taxon>Fungi</taxon>
        <taxon>Dikarya</taxon>
        <taxon>Basidiomycota</taxon>
        <taxon>Agaricomycotina</taxon>
        <taxon>Agaricomycetes</taxon>
        <taxon>Agaricomycetidae</taxon>
        <taxon>Agaricales</taxon>
        <taxon>Agaricineae</taxon>
        <taxon>Hydnangiaceae</taxon>
        <taxon>Laccaria</taxon>
    </lineage>
</organism>
<protein>
    <submittedName>
        <fullName evidence="1">Unplaced genomic scaffold K443scaffold_30, whole genome shotgun sequence</fullName>
    </submittedName>
</protein>